<feature type="chain" id="PRO_5036416820" evidence="1">
    <location>
        <begin position="19"/>
        <end position="538"/>
    </location>
</feature>
<accession>A0A821D128</accession>
<comment type="caution">
    <text evidence="3">The sequence shown here is derived from an EMBL/GenBank/DDBJ whole genome shotgun (WGS) entry which is preliminary data.</text>
</comment>
<feature type="signal peptide" evidence="1">
    <location>
        <begin position="1"/>
        <end position="18"/>
    </location>
</feature>
<evidence type="ECO:0000313" key="2">
    <source>
        <dbReference type="EMBL" id="CAF3751184.1"/>
    </source>
</evidence>
<reference evidence="3" key="1">
    <citation type="submission" date="2021-02" db="EMBL/GenBank/DDBJ databases">
        <authorList>
            <person name="Nowell W R."/>
        </authorList>
    </citation>
    <scope>NUCLEOTIDE SEQUENCE</scope>
</reference>
<dbReference type="Proteomes" id="UP000663869">
    <property type="component" value="Unassembled WGS sequence"/>
</dbReference>
<dbReference type="EMBL" id="CAJNYU010004413">
    <property type="protein sequence ID" value="CAF3751184.1"/>
    <property type="molecule type" value="Genomic_DNA"/>
</dbReference>
<evidence type="ECO:0000313" key="3">
    <source>
        <dbReference type="EMBL" id="CAF4614402.1"/>
    </source>
</evidence>
<protein>
    <submittedName>
        <fullName evidence="3">Uncharacterized protein</fullName>
    </submittedName>
</protein>
<proteinExistence type="predicted"/>
<evidence type="ECO:0000313" key="4">
    <source>
        <dbReference type="Proteomes" id="UP000663862"/>
    </source>
</evidence>
<dbReference type="Proteomes" id="UP000663862">
    <property type="component" value="Unassembled WGS sequence"/>
</dbReference>
<name>A0A821D128_9BILA</name>
<keyword evidence="1" id="KW-0732">Signal</keyword>
<dbReference type="EMBL" id="CAJOBQ010003678">
    <property type="protein sequence ID" value="CAF4614402.1"/>
    <property type="molecule type" value="Genomic_DNA"/>
</dbReference>
<evidence type="ECO:0000256" key="1">
    <source>
        <dbReference type="SAM" id="SignalP"/>
    </source>
</evidence>
<gene>
    <name evidence="2" type="ORF">FME351_LOCUS30845</name>
    <name evidence="3" type="ORF">TSG867_LOCUS28646</name>
</gene>
<dbReference type="AlphaFoldDB" id="A0A821D128"/>
<organism evidence="3 4">
    <name type="scientific">Rotaria socialis</name>
    <dbReference type="NCBI Taxonomy" id="392032"/>
    <lineage>
        <taxon>Eukaryota</taxon>
        <taxon>Metazoa</taxon>
        <taxon>Spiralia</taxon>
        <taxon>Gnathifera</taxon>
        <taxon>Rotifera</taxon>
        <taxon>Eurotatoria</taxon>
        <taxon>Bdelloidea</taxon>
        <taxon>Philodinida</taxon>
        <taxon>Philodinidae</taxon>
        <taxon>Rotaria</taxon>
    </lineage>
</organism>
<sequence length="538" mass="58354">MLSLSIILFASIFCRSQALTNVGGVLLQDTVWSSTGNANPYYLVNDVQVPYNSTLTIQAGVQIIFGSGNLEILIKGVLKVQGTANNPVCFYNGSAADTKWMITFQSTNLTQSLISHAVFTGPKKGLQTKKSAPGLQQNAGILVIQNTAFVGETTIETNGRLSGNYPLPRVLPAPSLKLTSVVINDSMVSTGNDMSEPILIINSKLFNATARPAAALGGIQFLNSKLQTLTIIMGKDYYGHSGILEFNDSTVDNAVKSCLNEWCSSSLHIRAFRSVIRHSSFKVAAYSYEDYIQNSFIIDSSTFRNVSIDASGLYYYYDGAAIPYSIFMNNSIFHTGDIRLGSFPKSAMFQNSKFQETNIAAGTSDRYGPWPGINITNVIFQNGSLILPVSNVAIMYSTIVLGVPPLVLGDNSIISCSSIKRFSSVLQASTTGIQATTITITQSSISSFEVGLQVTPLSMQTSSISSSNFISNSQFNIQNVGVYDVQAAGNWWGSSNDTAIHNKIYDYWDNINYGQVLYSNYSNVKLPAENDCPSYSPV</sequence>